<dbReference type="Gene3D" id="3.60.40.10">
    <property type="entry name" value="PPM-type phosphatase domain"/>
    <property type="match status" value="1"/>
</dbReference>
<dbReference type="Pfam" id="PF13672">
    <property type="entry name" value="PP2C_2"/>
    <property type="match status" value="1"/>
</dbReference>
<evidence type="ECO:0000313" key="3">
    <source>
        <dbReference type="EMBL" id="XBP72916.1"/>
    </source>
</evidence>
<dbReference type="SMART" id="SM00331">
    <property type="entry name" value="PP2C_SIG"/>
    <property type="match status" value="1"/>
</dbReference>
<dbReference type="GO" id="GO:0004722">
    <property type="term" value="F:protein serine/threonine phosphatase activity"/>
    <property type="evidence" value="ECO:0007669"/>
    <property type="project" value="InterPro"/>
</dbReference>
<dbReference type="AlphaFoldDB" id="A0AAU7LZB1"/>
<dbReference type="InterPro" id="IPR036457">
    <property type="entry name" value="PPM-type-like_dom_sf"/>
</dbReference>
<organism evidence="3">
    <name type="scientific">Polaromonas hydrogenivorans</name>
    <dbReference type="NCBI Taxonomy" id="335476"/>
    <lineage>
        <taxon>Bacteria</taxon>
        <taxon>Pseudomonadati</taxon>
        <taxon>Pseudomonadota</taxon>
        <taxon>Betaproteobacteria</taxon>
        <taxon>Burkholderiales</taxon>
        <taxon>Comamonadaceae</taxon>
        <taxon>Polaromonas</taxon>
    </lineage>
</organism>
<sequence length="275" mass="29358">MTPAEPGADGAGRANEFHWTSASCSHPGRVREVNEDACLEQPHCKVWAVADGMGGHALGEFASRLAIRSLMDLVDPTKAAASLQAIVATADERLQQTNRRLRAEAARRDVPIIGTTIAVLLAAGRHGACVWAGDSRIYRFRAGRLQQITRDHSQLEAVRSQHVGTSDDTLVRPPPNVITRAIGGDEALELDSVTLDVLDGDLFLLCSDGLSNEVSEVAIAQALLHGGCKLACQTLLDLALERGAHDNVTAVVVRADDLSSPDRTTPHPVLNPHSL</sequence>
<protein>
    <submittedName>
        <fullName evidence="3">Protein phosphatase 2C domain-containing protein</fullName>
    </submittedName>
</protein>
<feature type="coiled-coil region" evidence="1">
    <location>
        <begin position="80"/>
        <end position="107"/>
    </location>
</feature>
<accession>A0AAU7LZB1</accession>
<dbReference type="SUPFAM" id="SSF81606">
    <property type="entry name" value="PP2C-like"/>
    <property type="match status" value="1"/>
</dbReference>
<keyword evidence="1" id="KW-0175">Coiled coil</keyword>
<name>A0AAU7LZB1_9BURK</name>
<dbReference type="PANTHER" id="PTHR13832:SF827">
    <property type="entry name" value="PROTEIN PHOSPHATASE 1L"/>
    <property type="match status" value="1"/>
</dbReference>
<dbReference type="RefSeq" id="WP_349282756.1">
    <property type="nucleotide sequence ID" value="NZ_CBCSCU010000115.1"/>
</dbReference>
<reference evidence="3" key="1">
    <citation type="submission" date="2024-05" db="EMBL/GenBank/DDBJ databases">
        <authorList>
            <person name="Bunk B."/>
            <person name="Swiderski J."/>
            <person name="Sproer C."/>
            <person name="Thiel V."/>
        </authorList>
    </citation>
    <scope>NUCLEOTIDE SEQUENCE</scope>
    <source>
        <strain evidence="3">DSM 17735</strain>
        <plasmid evidence="3">p2</plasmid>
    </source>
</reference>
<evidence type="ECO:0000256" key="1">
    <source>
        <dbReference type="SAM" id="Coils"/>
    </source>
</evidence>
<dbReference type="EMBL" id="CP157677">
    <property type="protein sequence ID" value="XBP72916.1"/>
    <property type="molecule type" value="Genomic_DNA"/>
</dbReference>
<dbReference type="InterPro" id="IPR001932">
    <property type="entry name" value="PPM-type_phosphatase-like_dom"/>
</dbReference>
<feature type="domain" description="PPM-type phosphatase" evidence="2">
    <location>
        <begin position="20"/>
        <end position="255"/>
    </location>
</feature>
<dbReference type="CDD" id="cd00143">
    <property type="entry name" value="PP2Cc"/>
    <property type="match status" value="1"/>
</dbReference>
<proteinExistence type="predicted"/>
<dbReference type="InterPro" id="IPR015655">
    <property type="entry name" value="PP2C"/>
</dbReference>
<gene>
    <name evidence="3" type="ORF">ABLV49_22755</name>
</gene>
<keyword evidence="3" id="KW-0614">Plasmid</keyword>
<dbReference type="PANTHER" id="PTHR13832">
    <property type="entry name" value="PROTEIN PHOSPHATASE 2C"/>
    <property type="match status" value="1"/>
</dbReference>
<dbReference type="SMART" id="SM00332">
    <property type="entry name" value="PP2Cc"/>
    <property type="match status" value="1"/>
</dbReference>
<evidence type="ECO:0000259" key="2">
    <source>
        <dbReference type="PROSITE" id="PS51746"/>
    </source>
</evidence>
<geneLocation type="plasmid" evidence="3">
    <name>p2</name>
</geneLocation>
<dbReference type="PROSITE" id="PS51746">
    <property type="entry name" value="PPM_2"/>
    <property type="match status" value="1"/>
</dbReference>